<protein>
    <submittedName>
        <fullName evidence="7">Major Facilitator Superfamily</fullName>
    </submittedName>
</protein>
<organism evidence="7 8">
    <name type="scientific">Popillia japonica</name>
    <name type="common">Japanese beetle</name>
    <dbReference type="NCBI Taxonomy" id="7064"/>
    <lineage>
        <taxon>Eukaryota</taxon>
        <taxon>Metazoa</taxon>
        <taxon>Ecdysozoa</taxon>
        <taxon>Arthropoda</taxon>
        <taxon>Hexapoda</taxon>
        <taxon>Insecta</taxon>
        <taxon>Pterygota</taxon>
        <taxon>Neoptera</taxon>
        <taxon>Endopterygota</taxon>
        <taxon>Coleoptera</taxon>
        <taxon>Polyphaga</taxon>
        <taxon>Scarabaeiformia</taxon>
        <taxon>Scarabaeidae</taxon>
        <taxon>Rutelinae</taxon>
        <taxon>Popillia</taxon>
    </lineage>
</organism>
<dbReference type="InterPro" id="IPR036259">
    <property type="entry name" value="MFS_trans_sf"/>
</dbReference>
<dbReference type="GO" id="GO:0016020">
    <property type="term" value="C:membrane"/>
    <property type="evidence" value="ECO:0007669"/>
    <property type="project" value="UniProtKB-SubCell"/>
</dbReference>
<dbReference type="PANTHER" id="PTHR23507">
    <property type="entry name" value="ZGC:174356"/>
    <property type="match status" value="1"/>
</dbReference>
<dbReference type="PANTHER" id="PTHR23507:SF1">
    <property type="entry name" value="FI18259P1-RELATED"/>
    <property type="match status" value="1"/>
</dbReference>
<dbReference type="Proteomes" id="UP001458880">
    <property type="component" value="Unassembled WGS sequence"/>
</dbReference>
<comment type="caution">
    <text evidence="7">The sequence shown here is derived from an EMBL/GenBank/DDBJ whole genome shotgun (WGS) entry which is preliminary data.</text>
</comment>
<evidence type="ECO:0000256" key="2">
    <source>
        <dbReference type="ARBA" id="ARBA00022692"/>
    </source>
</evidence>
<sequence>MVVIGPMHGEMVVMYLFTRFRFNWDELDFSIFSTYNMVTSLIGTGISVGLFSHLLKIDDAIVGLISSMSKVLSSFVYTFAKTPLVFYLGSIVEIFNGTSFIAMRSIASKLVPTEELGKVNSLFGVCEALMPLVYGPMYSATYAATMETMPGAFLLLGGGLTVPAVIIFGWMYIQHRRDAKELRTNSDPEKAPNDEKTQNGTAVQPEQLQTNSILGSQFLGIENAAFEMEKYKL</sequence>
<evidence type="ECO:0000256" key="6">
    <source>
        <dbReference type="SAM" id="Phobius"/>
    </source>
</evidence>
<feature type="transmembrane region" description="Helical" evidence="6">
    <location>
        <begin position="29"/>
        <end position="51"/>
    </location>
</feature>
<feature type="transmembrane region" description="Helical" evidence="6">
    <location>
        <begin position="119"/>
        <end position="140"/>
    </location>
</feature>
<proteinExistence type="predicted"/>
<keyword evidence="4 6" id="KW-0472">Membrane</keyword>
<accession>A0AAW1KHK2</accession>
<evidence type="ECO:0000256" key="3">
    <source>
        <dbReference type="ARBA" id="ARBA00022989"/>
    </source>
</evidence>
<evidence type="ECO:0000256" key="1">
    <source>
        <dbReference type="ARBA" id="ARBA00004141"/>
    </source>
</evidence>
<keyword evidence="8" id="KW-1185">Reference proteome</keyword>
<feature type="transmembrane region" description="Helical" evidence="6">
    <location>
        <begin position="86"/>
        <end position="107"/>
    </location>
</feature>
<evidence type="ECO:0000313" key="7">
    <source>
        <dbReference type="EMBL" id="KAK9718216.1"/>
    </source>
</evidence>
<keyword evidence="3 6" id="KW-1133">Transmembrane helix</keyword>
<feature type="region of interest" description="Disordered" evidence="5">
    <location>
        <begin position="181"/>
        <end position="206"/>
    </location>
</feature>
<gene>
    <name evidence="7" type="ORF">QE152_g23323</name>
</gene>
<keyword evidence="2 6" id="KW-0812">Transmembrane</keyword>
<comment type="subcellular location">
    <subcellularLocation>
        <location evidence="1">Membrane</location>
        <topology evidence="1">Multi-pass membrane protein</topology>
    </subcellularLocation>
</comment>
<name>A0AAW1KHK2_POPJA</name>
<dbReference type="AlphaFoldDB" id="A0AAW1KHK2"/>
<dbReference type="EMBL" id="JASPKY010000230">
    <property type="protein sequence ID" value="KAK9718216.1"/>
    <property type="molecule type" value="Genomic_DNA"/>
</dbReference>
<dbReference type="SUPFAM" id="SSF103473">
    <property type="entry name" value="MFS general substrate transporter"/>
    <property type="match status" value="1"/>
</dbReference>
<evidence type="ECO:0000256" key="4">
    <source>
        <dbReference type="ARBA" id="ARBA00023136"/>
    </source>
</evidence>
<evidence type="ECO:0000256" key="5">
    <source>
        <dbReference type="SAM" id="MobiDB-lite"/>
    </source>
</evidence>
<evidence type="ECO:0000313" key="8">
    <source>
        <dbReference type="Proteomes" id="UP001458880"/>
    </source>
</evidence>
<feature type="transmembrane region" description="Helical" evidence="6">
    <location>
        <begin position="152"/>
        <end position="173"/>
    </location>
</feature>
<dbReference type="Gene3D" id="1.20.1250.20">
    <property type="entry name" value="MFS general substrate transporter like domains"/>
    <property type="match status" value="1"/>
</dbReference>
<feature type="compositionally biased region" description="Basic and acidic residues" evidence="5">
    <location>
        <begin position="181"/>
        <end position="197"/>
    </location>
</feature>
<dbReference type="GO" id="GO:0022857">
    <property type="term" value="F:transmembrane transporter activity"/>
    <property type="evidence" value="ECO:0007669"/>
    <property type="project" value="TreeGrafter"/>
</dbReference>
<reference evidence="7 8" key="1">
    <citation type="journal article" date="2024" name="BMC Genomics">
        <title>De novo assembly and annotation of Popillia japonica's genome with initial clues to its potential as an invasive pest.</title>
        <authorList>
            <person name="Cucini C."/>
            <person name="Boschi S."/>
            <person name="Funari R."/>
            <person name="Cardaioli E."/>
            <person name="Iannotti N."/>
            <person name="Marturano G."/>
            <person name="Paoli F."/>
            <person name="Bruttini M."/>
            <person name="Carapelli A."/>
            <person name="Frati F."/>
            <person name="Nardi F."/>
        </authorList>
    </citation>
    <scope>NUCLEOTIDE SEQUENCE [LARGE SCALE GENOMIC DNA]</scope>
    <source>
        <strain evidence="7">DMR45628</strain>
    </source>
</reference>